<dbReference type="KEGG" id="rcu:8264007"/>
<keyword evidence="1" id="KW-0812">Transmembrane</keyword>
<evidence type="ECO:0000256" key="1">
    <source>
        <dbReference type="SAM" id="Phobius"/>
    </source>
</evidence>
<dbReference type="AlphaFoldDB" id="B9SW50"/>
<proteinExistence type="predicted"/>
<dbReference type="Proteomes" id="UP000008311">
    <property type="component" value="Unassembled WGS sequence"/>
</dbReference>
<evidence type="ECO:0008006" key="4">
    <source>
        <dbReference type="Google" id="ProtNLM"/>
    </source>
</evidence>
<dbReference type="EMBL" id="EQ974186">
    <property type="protein sequence ID" value="EEF32166.1"/>
    <property type="molecule type" value="Genomic_DNA"/>
</dbReference>
<feature type="transmembrane region" description="Helical" evidence="1">
    <location>
        <begin position="21"/>
        <end position="42"/>
    </location>
</feature>
<reference evidence="3" key="1">
    <citation type="journal article" date="2010" name="Nat. Biotechnol.">
        <title>Draft genome sequence of the oilseed species Ricinus communis.</title>
        <authorList>
            <person name="Chan A.P."/>
            <person name="Crabtree J."/>
            <person name="Zhao Q."/>
            <person name="Lorenzi H."/>
            <person name="Orvis J."/>
            <person name="Puiu D."/>
            <person name="Melake-Berhan A."/>
            <person name="Jones K.M."/>
            <person name="Redman J."/>
            <person name="Chen G."/>
            <person name="Cahoon E.B."/>
            <person name="Gedil M."/>
            <person name="Stanke M."/>
            <person name="Haas B.J."/>
            <person name="Wortman J.R."/>
            <person name="Fraser-Liggett C.M."/>
            <person name="Ravel J."/>
            <person name="Rabinowicz P.D."/>
        </authorList>
    </citation>
    <scope>NUCLEOTIDE SEQUENCE [LARGE SCALE GENOMIC DNA]</scope>
    <source>
        <strain evidence="3">cv. Hale</strain>
    </source>
</reference>
<dbReference type="PANTHER" id="PTHR34947">
    <property type="entry name" value="TRANSMEMBRANE PROTEIN"/>
    <property type="match status" value="1"/>
</dbReference>
<organism evidence="2 3">
    <name type="scientific">Ricinus communis</name>
    <name type="common">Castor bean</name>
    <dbReference type="NCBI Taxonomy" id="3988"/>
    <lineage>
        <taxon>Eukaryota</taxon>
        <taxon>Viridiplantae</taxon>
        <taxon>Streptophyta</taxon>
        <taxon>Embryophyta</taxon>
        <taxon>Tracheophyta</taxon>
        <taxon>Spermatophyta</taxon>
        <taxon>Magnoliopsida</taxon>
        <taxon>eudicotyledons</taxon>
        <taxon>Gunneridae</taxon>
        <taxon>Pentapetalae</taxon>
        <taxon>rosids</taxon>
        <taxon>fabids</taxon>
        <taxon>Malpighiales</taxon>
        <taxon>Euphorbiaceae</taxon>
        <taxon>Acalyphoideae</taxon>
        <taxon>Acalypheae</taxon>
        <taxon>Ricinus</taxon>
    </lineage>
</organism>
<dbReference type="STRING" id="3988.B9SW50"/>
<gene>
    <name evidence="2" type="ORF">RCOM_0347250</name>
</gene>
<dbReference type="PANTHER" id="PTHR34947:SF3">
    <property type="entry name" value="TRANSMEMBRANE PROTEIN"/>
    <property type="match status" value="1"/>
</dbReference>
<accession>B9SW50</accession>
<dbReference type="InParanoid" id="B9SW50"/>
<evidence type="ECO:0000313" key="2">
    <source>
        <dbReference type="EMBL" id="EEF32166.1"/>
    </source>
</evidence>
<protein>
    <recommendedName>
        <fullName evidence="4">DUF4408 domain-containing protein</fullName>
    </recommendedName>
</protein>
<name>B9SW50_RICCO</name>
<sequence>MEAVKKQKLGRFSITSLSLQLATKFLGSVFFLSVILLSSSLLPSILNSMQLFGCKLGKNCMFLLCNGILVLIVKNSGLVVPNCHHQDINLTKNGRNQQKELELPEVKTEVAKEKVVKVVKEVQGIEDKSLVMIAQDVDIENQRPTIIQENEEEEEFELLSTEELNKKCDDFIREMRKQLILVQSY</sequence>
<keyword evidence="3" id="KW-1185">Reference proteome</keyword>
<dbReference type="OMA" id="HHYPKES"/>
<evidence type="ECO:0000313" key="3">
    <source>
        <dbReference type="Proteomes" id="UP000008311"/>
    </source>
</evidence>
<keyword evidence="1" id="KW-0472">Membrane</keyword>
<dbReference type="OrthoDB" id="836473at2759"/>
<keyword evidence="1" id="KW-1133">Transmembrane helix</keyword>